<sequence>MRIRSDISLYITICSGEEKMRKQTVTVAAIIMTILAAVILVKDVFAEGKTFQLLDNASVGAGQTVQIPYKVYKLWTCETSISGHPDNVTIALEGNIGGGSTYLPMTWPQDTLDIPASNITAGVYIFTVTDTPTKVMRARVVSLPGGASPRVSMICLGVE</sequence>
<dbReference type="Proteomes" id="UP000060487">
    <property type="component" value="Unassembled WGS sequence"/>
</dbReference>
<dbReference type="EMBL" id="LNQR01000123">
    <property type="protein sequence ID" value="KWT77359.1"/>
    <property type="molecule type" value="Genomic_DNA"/>
</dbReference>
<accession>A0ABR5SCZ0</accession>
<feature type="transmembrane region" description="Helical" evidence="1">
    <location>
        <begin position="25"/>
        <end position="45"/>
    </location>
</feature>
<proteinExistence type="predicted"/>
<gene>
    <name evidence="2" type="ORF">ASN18_3054</name>
</gene>
<evidence type="ECO:0008006" key="4">
    <source>
        <dbReference type="Google" id="ProtNLM"/>
    </source>
</evidence>
<protein>
    <recommendedName>
        <fullName evidence="4">Secreted protein</fullName>
    </recommendedName>
</protein>
<keyword evidence="1" id="KW-0472">Membrane</keyword>
<keyword evidence="1" id="KW-1133">Transmembrane helix</keyword>
<evidence type="ECO:0000313" key="3">
    <source>
        <dbReference type="Proteomes" id="UP000060487"/>
    </source>
</evidence>
<comment type="caution">
    <text evidence="2">The sequence shown here is derived from an EMBL/GenBank/DDBJ whole genome shotgun (WGS) entry which is preliminary data.</text>
</comment>
<evidence type="ECO:0000256" key="1">
    <source>
        <dbReference type="SAM" id="Phobius"/>
    </source>
</evidence>
<evidence type="ECO:0000313" key="2">
    <source>
        <dbReference type="EMBL" id="KWT77359.1"/>
    </source>
</evidence>
<keyword evidence="1" id="KW-0812">Transmembrane</keyword>
<keyword evidence="3" id="KW-1185">Reference proteome</keyword>
<reference evidence="2 3" key="1">
    <citation type="submission" date="2015-11" db="EMBL/GenBank/DDBJ databases">
        <authorList>
            <person name="Lin W."/>
        </authorList>
    </citation>
    <scope>NUCLEOTIDE SEQUENCE [LARGE SCALE GENOMIC DNA]</scope>
    <source>
        <strain evidence="2 3">HCH-1</strain>
    </source>
</reference>
<organism evidence="2 3">
    <name type="scientific">Candidatus Magnetominusculus xianensis</name>
    <dbReference type="NCBI Taxonomy" id="1748249"/>
    <lineage>
        <taxon>Bacteria</taxon>
        <taxon>Pseudomonadati</taxon>
        <taxon>Nitrospirota</taxon>
        <taxon>Nitrospiria</taxon>
        <taxon>Nitrospirales</taxon>
        <taxon>Nitrospiraceae</taxon>
        <taxon>Candidatus Magnetominusculus</taxon>
    </lineage>
</organism>
<name>A0ABR5SCZ0_9BACT</name>